<evidence type="ECO:0000259" key="2">
    <source>
        <dbReference type="Pfam" id="PF18145"/>
    </source>
</evidence>
<evidence type="ECO:0000256" key="1">
    <source>
        <dbReference type="SAM" id="Phobius"/>
    </source>
</evidence>
<dbReference type="EMBL" id="FMYU01000006">
    <property type="protein sequence ID" value="SDC50962.1"/>
    <property type="molecule type" value="Genomic_DNA"/>
</dbReference>
<dbReference type="AlphaFoldDB" id="A0A1G6M5Y2"/>
<organism evidence="3 4">
    <name type="scientific">Desulfurella multipotens</name>
    <dbReference type="NCBI Taxonomy" id="79269"/>
    <lineage>
        <taxon>Bacteria</taxon>
        <taxon>Pseudomonadati</taxon>
        <taxon>Campylobacterota</taxon>
        <taxon>Desulfurellia</taxon>
        <taxon>Desulfurellales</taxon>
        <taxon>Desulfurellaceae</taxon>
        <taxon>Desulfurella</taxon>
    </lineage>
</organism>
<feature type="domain" description="SMODS-associated and fused to various effectors" evidence="2">
    <location>
        <begin position="229"/>
        <end position="393"/>
    </location>
</feature>
<gene>
    <name evidence="3" type="ORF">SAMN05660835_00910</name>
</gene>
<keyword evidence="1" id="KW-0472">Membrane</keyword>
<dbReference type="InterPro" id="IPR040836">
    <property type="entry name" value="SAVED"/>
</dbReference>
<reference evidence="4" key="1">
    <citation type="submission" date="2016-10" db="EMBL/GenBank/DDBJ databases">
        <authorList>
            <person name="Varghese N."/>
            <person name="Submissions S."/>
        </authorList>
    </citation>
    <scope>NUCLEOTIDE SEQUENCE [LARGE SCALE GENOMIC DNA]</scope>
    <source>
        <strain evidence="4">DSM 8415</strain>
    </source>
</reference>
<name>A0A1G6M5Y2_9BACT</name>
<evidence type="ECO:0000313" key="4">
    <source>
        <dbReference type="Proteomes" id="UP000199411"/>
    </source>
</evidence>
<feature type="transmembrane region" description="Helical" evidence="1">
    <location>
        <begin position="354"/>
        <end position="374"/>
    </location>
</feature>
<keyword evidence="1" id="KW-0812">Transmembrane</keyword>
<evidence type="ECO:0000313" key="3">
    <source>
        <dbReference type="EMBL" id="SDC50962.1"/>
    </source>
</evidence>
<dbReference type="NCBIfam" id="NF033611">
    <property type="entry name" value="SAVED"/>
    <property type="match status" value="1"/>
</dbReference>
<accession>A0A1G6M5Y2</accession>
<keyword evidence="4" id="KW-1185">Reference proteome</keyword>
<dbReference type="OrthoDB" id="5343209at2"/>
<dbReference type="Pfam" id="PF18145">
    <property type="entry name" value="SAVED"/>
    <property type="match status" value="1"/>
</dbReference>
<keyword evidence="1" id="KW-1133">Transmembrane helix</keyword>
<proteinExistence type="predicted"/>
<protein>
    <recommendedName>
        <fullName evidence="2">SMODS-associated and fused to various effectors domain-containing protein</fullName>
    </recommendedName>
</protein>
<sequence length="398" mass="45703">MTINLDYLDNLNPKRLEILKEQIKNSHDIETLRNIPENYRSIYYCAQKRLFELENIAFKETEFVAIGNSKNKLIKIIVFKAKNPNNHYTKKIKELLKFDFDAIFNDENFDGGSYNLAMYVAAYALMHNKNIKENYCFSGIIDESLKIKTPGLQEKQKYANSKNKILIGENLNLHEILNQVFMPDRKLILARNEQLSVPGFKVLNVGNLPKIDWTSTIKQAAKFIEPFDEVAFNCPASFAFGIGAYLGSIYPYKVLHFQSGQYLQALDTDRELKTIDYNFSELVINTLESAPKELNILLHFASHEPTAPTNKPTIKIEAKVKGNIPIENYKETTRQINNAINYLKRQYQFKKVNLVLSMPVAMAFALGCAIGKFLNASVYHYFFDSGSYFKVFNLSDLS</sequence>
<dbReference type="RefSeq" id="WP_092128490.1">
    <property type="nucleotide sequence ID" value="NZ_FMYU01000006.1"/>
</dbReference>
<dbReference type="Proteomes" id="UP000199411">
    <property type="component" value="Unassembled WGS sequence"/>
</dbReference>